<name>A0A1E7M272_9ACTN</name>
<sequence length="119" mass="12810">MNARGALGRYGEGLAARLLTDAGMTVIERNWRCRAGEVDIVARDGDALVLCEVKTRRSGRFEHPMAAVTPVKADRLRRLAGIWLERHGGPPPGGVRIDLVGVIVPRRGAPVAEHARGVA</sequence>
<evidence type="ECO:0000256" key="2">
    <source>
        <dbReference type="HAMAP-Rule" id="MF_00048"/>
    </source>
</evidence>
<evidence type="ECO:0000313" key="4">
    <source>
        <dbReference type="Proteomes" id="UP000175971"/>
    </source>
</evidence>
<dbReference type="AlphaFoldDB" id="A0A1E7M272"/>
<organism evidence="3 4">
    <name type="scientific">Streptomyces nanshensis</name>
    <dbReference type="NCBI Taxonomy" id="518642"/>
    <lineage>
        <taxon>Bacteria</taxon>
        <taxon>Bacillati</taxon>
        <taxon>Actinomycetota</taxon>
        <taxon>Actinomycetes</taxon>
        <taxon>Kitasatosporales</taxon>
        <taxon>Streptomycetaceae</taxon>
        <taxon>Streptomyces</taxon>
    </lineage>
</organism>
<accession>A0A1E7M272</accession>
<dbReference type="HAMAP" id="MF_00048">
    <property type="entry name" value="UPF0102"/>
    <property type="match status" value="1"/>
</dbReference>
<reference evidence="3 4" key="1">
    <citation type="journal article" date="2016" name="Front. Microbiol.">
        <title>Comparative Genomics Analysis of Streptomyces Species Reveals Their Adaptation to the Marine Environment and Their Diversity at the Genomic Level.</title>
        <authorList>
            <person name="Tian X."/>
            <person name="Zhang Z."/>
            <person name="Yang T."/>
            <person name="Chen M."/>
            <person name="Li J."/>
            <person name="Chen F."/>
            <person name="Yang J."/>
            <person name="Li W."/>
            <person name="Zhang B."/>
            <person name="Zhang Z."/>
            <person name="Wu J."/>
            <person name="Zhang C."/>
            <person name="Long L."/>
            <person name="Xiao J."/>
        </authorList>
    </citation>
    <scope>NUCLEOTIDE SEQUENCE [LARGE SCALE GENOMIC DNA]</scope>
    <source>
        <strain evidence="3 4">SCSIO M10372</strain>
    </source>
</reference>
<dbReference type="CDD" id="cd20736">
    <property type="entry name" value="PoNe_Nuclease"/>
    <property type="match status" value="1"/>
</dbReference>
<gene>
    <name evidence="3" type="ORF">AN221_00310</name>
</gene>
<dbReference type="OrthoDB" id="9794876at2"/>
<evidence type="ECO:0000256" key="1">
    <source>
        <dbReference type="ARBA" id="ARBA00006738"/>
    </source>
</evidence>
<dbReference type="PANTHER" id="PTHR34039">
    <property type="entry name" value="UPF0102 PROTEIN YRAN"/>
    <property type="match status" value="1"/>
</dbReference>
<keyword evidence="4" id="KW-1185">Reference proteome</keyword>
<dbReference type="SUPFAM" id="SSF52980">
    <property type="entry name" value="Restriction endonuclease-like"/>
    <property type="match status" value="1"/>
</dbReference>
<dbReference type="InterPro" id="IPR003509">
    <property type="entry name" value="UPF0102_YraN-like"/>
</dbReference>
<dbReference type="InterPro" id="IPR011856">
    <property type="entry name" value="tRNA_endonuc-like_dom_sf"/>
</dbReference>
<dbReference type="NCBIfam" id="NF009154">
    <property type="entry name" value="PRK12497.3-3"/>
    <property type="match status" value="1"/>
</dbReference>
<comment type="similarity">
    <text evidence="1 2">Belongs to the UPF0102 family.</text>
</comment>
<dbReference type="Gene3D" id="3.40.1350.10">
    <property type="match status" value="1"/>
</dbReference>
<dbReference type="EMBL" id="LJGZ01000002">
    <property type="protein sequence ID" value="OEV22579.1"/>
    <property type="molecule type" value="Genomic_DNA"/>
</dbReference>
<protein>
    <recommendedName>
        <fullName evidence="2">UPF0102 protein AN221_00310</fullName>
    </recommendedName>
</protein>
<dbReference type="RefSeq" id="WP_070199269.1">
    <property type="nucleotide sequence ID" value="NZ_LJGZ01000002.1"/>
</dbReference>
<dbReference type="GO" id="GO:0003676">
    <property type="term" value="F:nucleic acid binding"/>
    <property type="evidence" value="ECO:0007669"/>
    <property type="project" value="InterPro"/>
</dbReference>
<dbReference type="Proteomes" id="UP000175971">
    <property type="component" value="Unassembled WGS sequence"/>
</dbReference>
<evidence type="ECO:0000313" key="3">
    <source>
        <dbReference type="EMBL" id="OEV22579.1"/>
    </source>
</evidence>
<proteinExistence type="inferred from homology"/>
<dbReference type="Pfam" id="PF02021">
    <property type="entry name" value="UPF0102"/>
    <property type="match status" value="1"/>
</dbReference>
<dbReference type="InterPro" id="IPR011335">
    <property type="entry name" value="Restrct_endonuc-II-like"/>
</dbReference>
<comment type="caution">
    <text evidence="3">The sequence shown here is derived from an EMBL/GenBank/DDBJ whole genome shotgun (WGS) entry which is preliminary data.</text>
</comment>
<dbReference type="PANTHER" id="PTHR34039:SF1">
    <property type="entry name" value="UPF0102 PROTEIN YRAN"/>
    <property type="match status" value="1"/>
</dbReference>
<dbReference type="PATRIC" id="fig|518642.7.peg.9559"/>